<feature type="domain" description="C2H2-type" evidence="17">
    <location>
        <begin position="1106"/>
        <end position="1133"/>
    </location>
</feature>
<dbReference type="Gene3D" id="3.30.160.60">
    <property type="entry name" value="Classic Zinc Finger"/>
    <property type="match status" value="9"/>
</dbReference>
<dbReference type="Proteomes" id="UP000270296">
    <property type="component" value="Unassembled WGS sequence"/>
</dbReference>
<feature type="domain" description="C2H2-type" evidence="17">
    <location>
        <begin position="863"/>
        <end position="890"/>
    </location>
</feature>
<keyword evidence="19" id="KW-1185">Reference proteome</keyword>
<evidence type="ECO:0000256" key="6">
    <source>
        <dbReference type="ARBA" id="ARBA00022737"/>
    </source>
</evidence>
<evidence type="ECO:0000256" key="9">
    <source>
        <dbReference type="ARBA" id="ARBA00022833"/>
    </source>
</evidence>
<keyword evidence="10" id="KW-0805">Transcription regulation</keyword>
<dbReference type="InterPro" id="IPR013087">
    <property type="entry name" value="Znf_C2H2_type"/>
</dbReference>
<keyword evidence="4" id="KW-0678">Repressor</keyword>
<dbReference type="InterPro" id="IPR036236">
    <property type="entry name" value="Znf_C2H2_sf"/>
</dbReference>
<feature type="domain" description="C2H2-type" evidence="17">
    <location>
        <begin position="923"/>
        <end position="951"/>
    </location>
</feature>
<evidence type="ECO:0000256" key="8">
    <source>
        <dbReference type="ARBA" id="ARBA00022782"/>
    </source>
</evidence>
<evidence type="ECO:0000256" key="10">
    <source>
        <dbReference type="ARBA" id="ARBA00023015"/>
    </source>
</evidence>
<dbReference type="FunFam" id="3.30.160.60:FF:001480">
    <property type="entry name" value="Si:cabz01071911.3"/>
    <property type="match status" value="1"/>
</dbReference>
<keyword evidence="5" id="KW-0479">Metal-binding</keyword>
<dbReference type="SUPFAM" id="SSF57667">
    <property type="entry name" value="beta-beta-alpha zinc fingers"/>
    <property type="match status" value="6"/>
</dbReference>
<feature type="compositionally biased region" description="Basic and acidic residues" evidence="16">
    <location>
        <begin position="1"/>
        <end position="11"/>
    </location>
</feature>
<dbReference type="PANTHER" id="PTHR24379:SF128">
    <property type="entry name" value="C2H2-TYPE DOMAIN-CONTAINING PROTEIN"/>
    <property type="match status" value="1"/>
</dbReference>
<evidence type="ECO:0000259" key="17">
    <source>
        <dbReference type="PROSITE" id="PS50157"/>
    </source>
</evidence>
<accession>A0A183IBW7</accession>
<evidence type="ECO:0000256" key="4">
    <source>
        <dbReference type="ARBA" id="ARBA00022491"/>
    </source>
</evidence>
<feature type="domain" description="C2H2-type" evidence="17">
    <location>
        <begin position="517"/>
        <end position="545"/>
    </location>
</feature>
<feature type="domain" description="C2H2-type" evidence="17">
    <location>
        <begin position="1134"/>
        <end position="1161"/>
    </location>
</feature>
<keyword evidence="14" id="KW-0539">Nucleus</keyword>
<feature type="domain" description="C2H2-type" evidence="17">
    <location>
        <begin position="459"/>
        <end position="486"/>
    </location>
</feature>
<organism evidence="20">
    <name type="scientific">Soboliphyme baturini</name>
    <dbReference type="NCBI Taxonomy" id="241478"/>
    <lineage>
        <taxon>Eukaryota</taxon>
        <taxon>Metazoa</taxon>
        <taxon>Ecdysozoa</taxon>
        <taxon>Nematoda</taxon>
        <taxon>Enoplea</taxon>
        <taxon>Dorylaimia</taxon>
        <taxon>Dioctophymatida</taxon>
        <taxon>Dioctophymatoidea</taxon>
        <taxon>Soboliphymatidae</taxon>
        <taxon>Soboliphyme</taxon>
    </lineage>
</organism>
<keyword evidence="8" id="KW-0221">Differentiation</keyword>
<feature type="region of interest" description="Disordered" evidence="16">
    <location>
        <begin position="381"/>
        <end position="415"/>
    </location>
</feature>
<evidence type="ECO:0000256" key="2">
    <source>
        <dbReference type="ARBA" id="ARBA00006991"/>
    </source>
</evidence>
<evidence type="ECO:0000256" key="15">
    <source>
        <dbReference type="PROSITE-ProRule" id="PRU00042"/>
    </source>
</evidence>
<evidence type="ECO:0000256" key="11">
    <source>
        <dbReference type="ARBA" id="ARBA00023125"/>
    </source>
</evidence>
<gene>
    <name evidence="18" type="ORF">SBAD_LOCUS1111</name>
</gene>
<evidence type="ECO:0000313" key="19">
    <source>
        <dbReference type="Proteomes" id="UP000270296"/>
    </source>
</evidence>
<feature type="region of interest" description="Disordered" evidence="16">
    <location>
        <begin position="1"/>
        <end position="40"/>
    </location>
</feature>
<evidence type="ECO:0000256" key="16">
    <source>
        <dbReference type="SAM" id="MobiDB-lite"/>
    </source>
</evidence>
<feature type="domain" description="C2H2-type" evidence="17">
    <location>
        <begin position="953"/>
        <end position="981"/>
    </location>
</feature>
<keyword evidence="9" id="KW-0862">Zinc</keyword>
<keyword evidence="13" id="KW-0804">Transcription</keyword>
<evidence type="ECO:0000256" key="12">
    <source>
        <dbReference type="ARBA" id="ARBA00023159"/>
    </source>
</evidence>
<evidence type="ECO:0000313" key="20">
    <source>
        <dbReference type="WBParaSite" id="SBAD_0000114801-mRNA-1"/>
    </source>
</evidence>
<feature type="compositionally biased region" description="Polar residues" evidence="16">
    <location>
        <begin position="384"/>
        <end position="400"/>
    </location>
</feature>
<feature type="domain" description="C2H2-type" evidence="17">
    <location>
        <begin position="344"/>
        <end position="372"/>
    </location>
</feature>
<evidence type="ECO:0000256" key="1">
    <source>
        <dbReference type="ARBA" id="ARBA00004123"/>
    </source>
</evidence>
<keyword evidence="3" id="KW-0217">Developmental protein</keyword>
<feature type="domain" description="C2H2-type" evidence="17">
    <location>
        <begin position="547"/>
        <end position="575"/>
    </location>
</feature>
<evidence type="ECO:0000256" key="7">
    <source>
        <dbReference type="ARBA" id="ARBA00022771"/>
    </source>
</evidence>
<evidence type="ECO:0000313" key="18">
    <source>
        <dbReference type="EMBL" id="VDO93237.1"/>
    </source>
</evidence>
<dbReference type="Pfam" id="PF00096">
    <property type="entry name" value="zf-C2H2"/>
    <property type="match status" value="3"/>
</dbReference>
<name>A0A183IBW7_9BILA</name>
<reference evidence="18 19" key="2">
    <citation type="submission" date="2018-11" db="EMBL/GenBank/DDBJ databases">
        <authorList>
            <consortium name="Pathogen Informatics"/>
        </authorList>
    </citation>
    <scope>NUCLEOTIDE SEQUENCE [LARGE SCALE GENOMIC DNA]</scope>
</reference>
<keyword evidence="11" id="KW-0238">DNA-binding</keyword>
<evidence type="ECO:0000256" key="3">
    <source>
        <dbReference type="ARBA" id="ARBA00022473"/>
    </source>
</evidence>
<reference evidence="20" key="1">
    <citation type="submission" date="2016-06" db="UniProtKB">
        <authorList>
            <consortium name="WormBaseParasite"/>
        </authorList>
    </citation>
    <scope>IDENTIFICATION</scope>
</reference>
<keyword evidence="7 15" id="KW-0863">Zinc-finger</keyword>
<dbReference type="WBParaSite" id="SBAD_0000114801-mRNA-1">
    <property type="protein sequence ID" value="SBAD_0000114801-mRNA-1"/>
    <property type="gene ID" value="SBAD_0000114801"/>
</dbReference>
<evidence type="ECO:0000256" key="5">
    <source>
        <dbReference type="ARBA" id="ARBA00022723"/>
    </source>
</evidence>
<dbReference type="AlphaFoldDB" id="A0A183IBW7"/>
<feature type="domain" description="C2H2-type" evidence="17">
    <location>
        <begin position="83"/>
        <end position="110"/>
    </location>
</feature>
<dbReference type="EMBL" id="UZAM01006712">
    <property type="protein sequence ID" value="VDO93237.1"/>
    <property type="molecule type" value="Genomic_DNA"/>
</dbReference>
<dbReference type="GO" id="GO:0008270">
    <property type="term" value="F:zinc ion binding"/>
    <property type="evidence" value="ECO:0007669"/>
    <property type="project" value="UniProtKB-KW"/>
</dbReference>
<comment type="subcellular location">
    <subcellularLocation>
        <location evidence="1">Nucleus</location>
    </subcellularLocation>
</comment>
<keyword evidence="12" id="KW-0010">Activator</keyword>
<dbReference type="PROSITE" id="PS50157">
    <property type="entry name" value="ZINC_FINGER_C2H2_2"/>
    <property type="match status" value="13"/>
</dbReference>
<dbReference type="PROSITE" id="PS00028">
    <property type="entry name" value="ZINC_FINGER_C2H2_1"/>
    <property type="match status" value="21"/>
</dbReference>
<dbReference type="GO" id="GO:0005634">
    <property type="term" value="C:nucleus"/>
    <property type="evidence" value="ECO:0007669"/>
    <property type="project" value="UniProtKB-SubCell"/>
</dbReference>
<feature type="domain" description="C2H2-type" evidence="17">
    <location>
        <begin position="111"/>
        <end position="138"/>
    </location>
</feature>
<dbReference type="Pfam" id="PF12874">
    <property type="entry name" value="zf-met"/>
    <property type="match status" value="2"/>
</dbReference>
<keyword evidence="6" id="KW-0677">Repeat</keyword>
<proteinExistence type="inferred from homology"/>
<dbReference type="OrthoDB" id="10014897at2759"/>
<sequence>MNERHATHDNAKNNVSAVSPYRSEEQTSVGSPATEVDMNNDDTNTSSLLKTSAVFPCAYCDNICGSPGELRNHEQEHAALMPYRCSVCGKGFKHKRSQNRHKKLHSGLRKYKCTMCESGFFRSDHLKLHMKTHEISKYPFFCVLCQRGFNSNSALESHLLVYHKKDSVPVSSEGDEKKAWTEDQDGVENLMSGGGGDSAASAFDSRFQLCSICNVRMNSSEALLAHLDAEHSLINGTFPFASSPLLNYPYSVISEQCDSDAQESFNGHMGARNELKSDDGCSPSGATMDAIMNGGSAATAAAFCNESISCGLCDEVFLSVDHLQKHTLHKHSLKELEASSDPTYDCNLCSRTFDSILALHCHASAVHSTATSGNGDATTGGGSCSTARSSPQMTASQSDAIGSGSGSGSMAVTNSTSSSSTAAMNSCIFQCNQCDAVSTSLKSFTCHMRKHVDTSVKSYLCELCGLNFGCEQLLNAHLCSHYLERESQYGCGPCGRTFVVPDELQKHLLDVHAIHLYRCALCKELYESRVDIQVHFAVHHSNEDIQYRCRSCNALFGSEDQFMSHVQMVHLRKPSFFPASVAESVFNSTAGGGGGGSVELANLRNNTVFKCLYCSDAFDVEYLFEKHLESAHPHQSQAHAATLSSPPPTAAFHKSGGLAVSSRYRTAATVIDDALGWPNNGGVQLDIGLNRVKCNICDKKCLTVHELAQHKLLHCKVIHSESCNVCYQPISSVEQFCCHMRQHNVNANLMSCIICKQSLVSPVEMQVHAKFHLRIGAIPQCAGCGKECDLKSASCSGGDKGEKLLCASCQDATTAALNGSTASSDSGAATLDGGGGGELNAAECQGSKVKDENDDPLNNLKPYQCIKCQKSFSTETEIHAHVATHVLQDGITHYCMLCKKVFDSPSKLQCHLIEHSFVGCSGYQCYLCGLMFSLPQPLQSHMTARHSFSDRPYDCSLCDQKFFFRAELENHIHSEHSSDAERSDQKFICCFCGQCFSTLAVLQCHMNECPSNCKQSDVTITNNSSPNVTANLTTKRNIPNKKTPAGYSSAVGSHPCPHCPKVFNSLNAVQGKRLRPRHFSYVDRYLQRTRFAFLGHSHVHMSVKIHHCGKCKKVFPTAAKLRNHQRQHNGDKPFPCDLCGRFFSRKDNLKVHMKIHYKSNGVGDSLSDLPTMVTTVAVPAIVSDHDEPRAKVAAVKEGTSSSGNLDNTV</sequence>
<evidence type="ECO:0000256" key="14">
    <source>
        <dbReference type="ARBA" id="ARBA00023242"/>
    </source>
</evidence>
<evidence type="ECO:0000256" key="13">
    <source>
        <dbReference type="ARBA" id="ARBA00023163"/>
    </source>
</evidence>
<dbReference type="PANTHER" id="PTHR24379">
    <property type="entry name" value="KRAB AND ZINC FINGER DOMAIN-CONTAINING"/>
    <property type="match status" value="1"/>
</dbReference>
<comment type="similarity">
    <text evidence="2">Belongs to the krueppel C2H2-type zinc-finger protein family.</text>
</comment>
<feature type="domain" description="C2H2-type" evidence="17">
    <location>
        <begin position="140"/>
        <end position="168"/>
    </location>
</feature>
<dbReference type="SMART" id="SM00355">
    <property type="entry name" value="ZnF_C2H2"/>
    <property type="match status" value="24"/>
</dbReference>
<feature type="domain" description="C2H2-type" evidence="17">
    <location>
        <begin position="489"/>
        <end position="513"/>
    </location>
</feature>
<protein>
    <submittedName>
        <fullName evidence="20">Zinc finger protein</fullName>
    </submittedName>
</protein>
<dbReference type="GO" id="GO:0003677">
    <property type="term" value="F:DNA binding"/>
    <property type="evidence" value="ECO:0007669"/>
    <property type="project" value="UniProtKB-KW"/>
</dbReference>